<dbReference type="RefSeq" id="WP_132311438.1">
    <property type="nucleotide sequence ID" value="NZ_SMAR01000014.1"/>
</dbReference>
<gene>
    <name evidence="1" type="ORF">EDC90_101473</name>
</gene>
<accession>A0A4R3NXR6</accession>
<evidence type="ECO:0000313" key="2">
    <source>
        <dbReference type="Proteomes" id="UP000295097"/>
    </source>
</evidence>
<dbReference type="Proteomes" id="UP000295097">
    <property type="component" value="Unassembled WGS sequence"/>
</dbReference>
<comment type="caution">
    <text evidence="1">The sequence shown here is derived from an EMBL/GenBank/DDBJ whole genome shotgun (WGS) entry which is preliminary data.</text>
</comment>
<reference evidence="1 2" key="1">
    <citation type="submission" date="2019-03" db="EMBL/GenBank/DDBJ databases">
        <title>Freshwater and sediment microbial communities from various areas in North America, analyzing microbe dynamics in response to fracking.</title>
        <authorList>
            <person name="Lamendella R."/>
        </authorList>
    </citation>
    <scope>NUCLEOTIDE SEQUENCE [LARGE SCALE GENOMIC DNA]</scope>
    <source>
        <strain evidence="1 2">175.2</strain>
    </source>
</reference>
<sequence>MAPISFGRESDRAIEIEEIMYIRQMLGQLRRMADREGAELLCYLIDMAYIEAGETQSKLTPAVSKRF</sequence>
<keyword evidence="2" id="KW-1185">Reference proteome</keyword>
<protein>
    <submittedName>
        <fullName evidence="1">Uncharacterized protein</fullName>
    </submittedName>
</protein>
<name>A0A4R3NXR6_9HYPH</name>
<proteinExistence type="predicted"/>
<dbReference type="AlphaFoldDB" id="A0A4R3NXR6"/>
<evidence type="ECO:0000313" key="1">
    <source>
        <dbReference type="EMBL" id="TCT39108.1"/>
    </source>
</evidence>
<organism evidence="1 2">
    <name type="scientific">Martelella mediterranea</name>
    <dbReference type="NCBI Taxonomy" id="293089"/>
    <lineage>
        <taxon>Bacteria</taxon>
        <taxon>Pseudomonadati</taxon>
        <taxon>Pseudomonadota</taxon>
        <taxon>Alphaproteobacteria</taxon>
        <taxon>Hyphomicrobiales</taxon>
        <taxon>Aurantimonadaceae</taxon>
        <taxon>Martelella</taxon>
    </lineage>
</organism>
<dbReference type="EMBL" id="SMAR01000014">
    <property type="protein sequence ID" value="TCT39108.1"/>
    <property type="molecule type" value="Genomic_DNA"/>
</dbReference>
<dbReference type="OrthoDB" id="7916800at2"/>